<dbReference type="InterPro" id="IPR007657">
    <property type="entry name" value="Glycosyltransferase_61"/>
</dbReference>
<evidence type="ECO:0000256" key="4">
    <source>
        <dbReference type="ARBA" id="ARBA00023180"/>
    </source>
</evidence>
<reference evidence="8 9" key="1">
    <citation type="submission" date="2024-01" db="EMBL/GenBank/DDBJ databases">
        <title>The complete chloroplast genome sequence of Lithospermum erythrorhizon: insights into the phylogenetic relationship among Boraginaceae species and the maternal lineages of purple gromwells.</title>
        <authorList>
            <person name="Okada T."/>
            <person name="Watanabe K."/>
        </authorList>
    </citation>
    <scope>NUCLEOTIDE SEQUENCE [LARGE SCALE GENOMIC DNA]</scope>
</reference>
<evidence type="ECO:0000256" key="3">
    <source>
        <dbReference type="ARBA" id="ARBA00022679"/>
    </source>
</evidence>
<evidence type="ECO:0000256" key="5">
    <source>
        <dbReference type="SAM" id="MobiDB-lite"/>
    </source>
</evidence>
<evidence type="ECO:0000313" key="9">
    <source>
        <dbReference type="Proteomes" id="UP001454036"/>
    </source>
</evidence>
<evidence type="ECO:0000256" key="2">
    <source>
        <dbReference type="ARBA" id="ARBA00022676"/>
    </source>
</evidence>
<feature type="domain" description="Glycosyltransferase 61 catalytic" evidence="7">
    <location>
        <begin position="360"/>
        <end position="494"/>
    </location>
</feature>
<feature type="compositionally biased region" description="Low complexity" evidence="5">
    <location>
        <begin position="105"/>
        <end position="126"/>
    </location>
</feature>
<feature type="transmembrane region" description="Helical" evidence="6">
    <location>
        <begin position="7"/>
        <end position="25"/>
    </location>
</feature>
<gene>
    <name evidence="8" type="ORF">LIER_00423</name>
</gene>
<accession>A0AAV3NHA7</accession>
<dbReference type="PANTHER" id="PTHR20961:SF108">
    <property type="entry name" value="GLYCOSYLTRANSFERASE"/>
    <property type="match status" value="1"/>
</dbReference>
<organism evidence="8 9">
    <name type="scientific">Lithospermum erythrorhizon</name>
    <name type="common">Purple gromwell</name>
    <name type="synonym">Lithospermum officinale var. erythrorhizon</name>
    <dbReference type="NCBI Taxonomy" id="34254"/>
    <lineage>
        <taxon>Eukaryota</taxon>
        <taxon>Viridiplantae</taxon>
        <taxon>Streptophyta</taxon>
        <taxon>Embryophyta</taxon>
        <taxon>Tracheophyta</taxon>
        <taxon>Spermatophyta</taxon>
        <taxon>Magnoliopsida</taxon>
        <taxon>eudicotyledons</taxon>
        <taxon>Gunneridae</taxon>
        <taxon>Pentapetalae</taxon>
        <taxon>asterids</taxon>
        <taxon>lamiids</taxon>
        <taxon>Boraginales</taxon>
        <taxon>Boraginaceae</taxon>
        <taxon>Boraginoideae</taxon>
        <taxon>Lithospermeae</taxon>
        <taxon>Lithospermum</taxon>
    </lineage>
</organism>
<dbReference type="AlphaFoldDB" id="A0AAV3NHA7"/>
<keyword evidence="6" id="KW-0472">Membrane</keyword>
<dbReference type="EMBL" id="BAABME010000033">
    <property type="protein sequence ID" value="GAA0138734.1"/>
    <property type="molecule type" value="Genomic_DNA"/>
</dbReference>
<protein>
    <submittedName>
        <fullName evidence="8">Glycosyltransferase</fullName>
    </submittedName>
</protein>
<dbReference type="InterPro" id="IPR049625">
    <property type="entry name" value="Glyco_transf_61_cat"/>
</dbReference>
<comment type="caution">
    <text evidence="8">The sequence shown here is derived from an EMBL/GenBank/DDBJ whole genome shotgun (WGS) entry which is preliminary data.</text>
</comment>
<keyword evidence="2" id="KW-0328">Glycosyltransferase</keyword>
<dbReference type="Proteomes" id="UP001454036">
    <property type="component" value="Unassembled WGS sequence"/>
</dbReference>
<keyword evidence="6" id="KW-0812">Transmembrane</keyword>
<sequence>MEKERRRLVLHVTPAIFFISLFLLLSDFYDYNEFKFTQWVQVNSRASIKRFMVNITIDDEHVSNLSPQEVNISIESIDDEIVSKSSSTGKNQTANEISDDGKTIKNSSSEQNSSSKKVKQQKVGSQEINEVVHDHKSQLIREGETIKKDDQKLWIDDEGIERTDKKERLISNKEGNETVNQESQLLTIEQHAIKQSPFSRLVRGEDRKELEDTGFACDRTASSLVCLSDKNVQINTNSMMVYVPYNQNTSKINKTEVRPYQRQDDHDLLQWITPVQFLQGNTPPPCCQYTHNEPAVIFSSGGFTGNLFHEFNEIIIPLFITTQHFKSRIQYIVVDYKQSFVNKYSKILSRLSSYKVMNPDEEKGEHCFPGVIAGLKFHDHLALNSREIPGGYSMPDFRQFLKKTYSLKVENVSYIKKPVLMLISRTTTRRFLNEGEMVSMMKTLGFEVIVVKKPERMSNLSKFSRLVNRCSVLVGTHGAGLANELFLPDGAVMIQVEPLGLEWASSFYFGNPAAAMGVHYLRYKIEPEESSLLEKYGRNHPVITDPASVFAKGYQAARAAYIDQQSMIVNISRFSETLTQALTLVGHSSP</sequence>
<proteinExistence type="predicted"/>
<dbReference type="Pfam" id="PF04577">
    <property type="entry name" value="Glyco_transf_61"/>
    <property type="match status" value="1"/>
</dbReference>
<dbReference type="GO" id="GO:0016763">
    <property type="term" value="F:pentosyltransferase activity"/>
    <property type="evidence" value="ECO:0007669"/>
    <property type="project" value="UniProtKB-ARBA"/>
</dbReference>
<evidence type="ECO:0000259" key="7">
    <source>
        <dbReference type="Pfam" id="PF04577"/>
    </source>
</evidence>
<keyword evidence="9" id="KW-1185">Reference proteome</keyword>
<name>A0AAV3NHA7_LITER</name>
<comment type="subcellular location">
    <subcellularLocation>
        <location evidence="1">Golgi apparatus membrane</location>
        <topology evidence="1">Single-pass type II membrane protein</topology>
    </subcellularLocation>
</comment>
<keyword evidence="4" id="KW-0325">Glycoprotein</keyword>
<dbReference type="GO" id="GO:0000139">
    <property type="term" value="C:Golgi membrane"/>
    <property type="evidence" value="ECO:0007669"/>
    <property type="project" value="UniProtKB-SubCell"/>
</dbReference>
<keyword evidence="3" id="KW-0808">Transferase</keyword>
<evidence type="ECO:0000256" key="6">
    <source>
        <dbReference type="SAM" id="Phobius"/>
    </source>
</evidence>
<feature type="region of interest" description="Disordered" evidence="5">
    <location>
        <begin position="83"/>
        <end position="126"/>
    </location>
</feature>
<evidence type="ECO:0000256" key="1">
    <source>
        <dbReference type="ARBA" id="ARBA00004323"/>
    </source>
</evidence>
<evidence type="ECO:0000313" key="8">
    <source>
        <dbReference type="EMBL" id="GAA0138734.1"/>
    </source>
</evidence>
<keyword evidence="6" id="KW-1133">Transmembrane helix</keyword>
<dbReference type="PANTHER" id="PTHR20961">
    <property type="entry name" value="GLYCOSYLTRANSFERASE"/>
    <property type="match status" value="1"/>
</dbReference>